<dbReference type="EMBL" id="CVRI01000064">
    <property type="protein sequence ID" value="CRL05393.1"/>
    <property type="molecule type" value="Genomic_DNA"/>
</dbReference>
<sequence>MNTSSELSDDKAFCNTMDEDILNYLSTLTPQQQKYLDDFVSISEHKIVTPMPAIDSSSCLPKFAYGNSVGANYFYGRPMSVYEPFVPPESEFSSLPPDLVSSNDPNVMYDPMNIAAKYWEAEDAEYIETLNEMQDNVGQQSTNNYDDTRLPTVMETIADIHYSEDKTNDTHIYAVVQKNRKQPENLMVASDRSASDPPREKFPKIMTQSCYGELNNPTELIWNCYEQDLVNSMENVTEDGSHQIISSLMTDSSIIDGISSMNSSIYEQIPSMTSSIEMQMTMPRSTAAINQRKIVKWWDDREYTEESTLDLHGTAEEGWLEATDNHLYLNENSKP</sequence>
<dbReference type="Proteomes" id="UP000183832">
    <property type="component" value="Unassembled WGS sequence"/>
</dbReference>
<accession>A0A1J1J3D1</accession>
<organism evidence="1 2">
    <name type="scientific">Clunio marinus</name>
    <dbReference type="NCBI Taxonomy" id="568069"/>
    <lineage>
        <taxon>Eukaryota</taxon>
        <taxon>Metazoa</taxon>
        <taxon>Ecdysozoa</taxon>
        <taxon>Arthropoda</taxon>
        <taxon>Hexapoda</taxon>
        <taxon>Insecta</taxon>
        <taxon>Pterygota</taxon>
        <taxon>Neoptera</taxon>
        <taxon>Endopterygota</taxon>
        <taxon>Diptera</taxon>
        <taxon>Nematocera</taxon>
        <taxon>Chironomoidea</taxon>
        <taxon>Chironomidae</taxon>
        <taxon>Clunio</taxon>
    </lineage>
</organism>
<evidence type="ECO:0000313" key="2">
    <source>
        <dbReference type="Proteomes" id="UP000183832"/>
    </source>
</evidence>
<protein>
    <submittedName>
        <fullName evidence="1">CLUMA_CG018471, isoform A</fullName>
    </submittedName>
</protein>
<reference evidence="1 2" key="1">
    <citation type="submission" date="2015-04" db="EMBL/GenBank/DDBJ databases">
        <authorList>
            <person name="Syromyatnikov M.Y."/>
            <person name="Popov V.N."/>
        </authorList>
    </citation>
    <scope>NUCLEOTIDE SEQUENCE [LARGE SCALE GENOMIC DNA]</scope>
</reference>
<dbReference type="AlphaFoldDB" id="A0A1J1J3D1"/>
<gene>
    <name evidence="1" type="ORF">CLUMA_CG018471</name>
</gene>
<dbReference type="OrthoDB" id="7998367at2759"/>
<evidence type="ECO:0000313" key="1">
    <source>
        <dbReference type="EMBL" id="CRL05393.1"/>
    </source>
</evidence>
<keyword evidence="2" id="KW-1185">Reference proteome</keyword>
<proteinExistence type="predicted"/>
<name>A0A1J1J3D1_9DIPT</name>